<evidence type="ECO:0000313" key="3">
    <source>
        <dbReference type="Proteomes" id="UP001490816"/>
    </source>
</evidence>
<evidence type="ECO:0008006" key="4">
    <source>
        <dbReference type="Google" id="ProtNLM"/>
    </source>
</evidence>
<gene>
    <name evidence="2" type="ORF">WMO39_09970</name>
</gene>
<keyword evidence="1" id="KW-0812">Transmembrane</keyword>
<name>A0ABV1FD13_9FIRM</name>
<evidence type="ECO:0000313" key="2">
    <source>
        <dbReference type="EMBL" id="MEQ2470646.1"/>
    </source>
</evidence>
<keyword evidence="1" id="KW-0472">Membrane</keyword>
<reference evidence="2 3" key="1">
    <citation type="submission" date="2024-03" db="EMBL/GenBank/DDBJ databases">
        <title>Human intestinal bacterial collection.</title>
        <authorList>
            <person name="Pauvert C."/>
            <person name="Hitch T.C.A."/>
            <person name="Clavel T."/>
        </authorList>
    </citation>
    <scope>NUCLEOTIDE SEQUENCE [LARGE SCALE GENOMIC DNA]</scope>
    <source>
        <strain evidence="2 3">CLA-JM-H38</strain>
    </source>
</reference>
<feature type="transmembrane region" description="Helical" evidence="1">
    <location>
        <begin position="43"/>
        <end position="60"/>
    </location>
</feature>
<comment type="caution">
    <text evidence="2">The sequence shown here is derived from an EMBL/GenBank/DDBJ whole genome shotgun (WGS) entry which is preliminary data.</text>
</comment>
<organism evidence="2 3">
    <name type="scientific">Ruminococcoides intestinale</name>
    <dbReference type="NCBI Taxonomy" id="3133162"/>
    <lineage>
        <taxon>Bacteria</taxon>
        <taxon>Bacillati</taxon>
        <taxon>Bacillota</taxon>
        <taxon>Clostridia</taxon>
        <taxon>Eubacteriales</taxon>
        <taxon>Oscillospiraceae</taxon>
        <taxon>Ruminococcoides</taxon>
    </lineage>
</organism>
<proteinExistence type="predicted"/>
<keyword evidence="3" id="KW-1185">Reference proteome</keyword>
<dbReference type="GeneID" id="98840852"/>
<evidence type="ECO:0000256" key="1">
    <source>
        <dbReference type="SAM" id="Phobius"/>
    </source>
</evidence>
<accession>A0ABV1FD13</accession>
<protein>
    <recommendedName>
        <fullName evidence="4">PrgI family protein</fullName>
    </recommendedName>
</protein>
<dbReference type="Proteomes" id="UP001490816">
    <property type="component" value="Unassembled WGS sequence"/>
</dbReference>
<dbReference type="EMBL" id="JBBMEZ010000032">
    <property type="protein sequence ID" value="MEQ2470646.1"/>
    <property type="molecule type" value="Genomic_DNA"/>
</dbReference>
<sequence length="87" mass="10196">MTTYLYPKNLKATANLWLWSLRDFAIICIALLLSVLMFAQTQFFLPLVVTLCFGFLTIRLEDTTVLDFIRYAVKYFISTQQEFIWAA</sequence>
<dbReference type="RefSeq" id="WP_106765356.1">
    <property type="nucleotide sequence ID" value="NZ_JBBMEZ010000032.1"/>
</dbReference>
<feature type="transmembrane region" description="Helical" evidence="1">
    <location>
        <begin position="16"/>
        <end position="36"/>
    </location>
</feature>
<keyword evidence="1" id="KW-1133">Transmembrane helix</keyword>